<reference evidence="4 5" key="1">
    <citation type="submission" date="2016-07" db="EMBL/GenBank/DDBJ databases">
        <title>Draft genome of Streptomyces diastatochromogenes.</title>
        <authorList>
            <person name="Podduturi R."/>
            <person name="Lukassen M.B."/>
            <person name="Clausen N."/>
            <person name="Nielsen J.L."/>
            <person name="Jorgensen N.O."/>
        </authorList>
    </citation>
    <scope>NUCLEOTIDE SEQUENCE [LARGE SCALE GENOMIC DNA]</scope>
    <source>
        <strain evidence="4 5">DSM 40608</strain>
    </source>
</reference>
<evidence type="ECO:0000256" key="1">
    <source>
        <dbReference type="ARBA" id="ARBA00022737"/>
    </source>
</evidence>
<protein>
    <recommendedName>
        <fullName evidence="3">Periplasmic copper-binding protein NosD beta helix domain-containing protein</fullName>
    </recommendedName>
</protein>
<feature type="signal peptide" evidence="2">
    <location>
        <begin position="1"/>
        <end position="27"/>
    </location>
</feature>
<comment type="caution">
    <text evidence="4">The sequence shown here is derived from an EMBL/GenBank/DDBJ whole genome shotgun (WGS) entry which is preliminary data.</text>
</comment>
<dbReference type="Gene3D" id="2.160.20.10">
    <property type="entry name" value="Single-stranded right-handed beta-helix, Pectin lyase-like"/>
    <property type="match status" value="1"/>
</dbReference>
<dbReference type="InterPro" id="IPR012334">
    <property type="entry name" value="Pectin_lyas_fold"/>
</dbReference>
<keyword evidence="5" id="KW-1185">Reference proteome</keyword>
<evidence type="ECO:0000313" key="4">
    <source>
        <dbReference type="EMBL" id="OXY89498.1"/>
    </source>
</evidence>
<dbReference type="SMART" id="SM00710">
    <property type="entry name" value="PbH1"/>
    <property type="match status" value="6"/>
</dbReference>
<dbReference type="OrthoDB" id="339817at2"/>
<dbReference type="InterPro" id="IPR007742">
    <property type="entry name" value="NosD_dom"/>
</dbReference>
<dbReference type="InterPro" id="IPR051550">
    <property type="entry name" value="SCF-Subunits/Alg-Epimerases"/>
</dbReference>
<feature type="domain" description="Periplasmic copper-binding protein NosD beta helix" evidence="3">
    <location>
        <begin position="150"/>
        <end position="329"/>
    </location>
</feature>
<proteinExistence type="predicted"/>
<dbReference type="EMBL" id="MCGQ01000044">
    <property type="protein sequence ID" value="OXY89498.1"/>
    <property type="molecule type" value="Genomic_DNA"/>
</dbReference>
<organism evidence="4 5">
    <name type="scientific">Streptomyces diastatochromogenes</name>
    <dbReference type="NCBI Taxonomy" id="42236"/>
    <lineage>
        <taxon>Bacteria</taxon>
        <taxon>Bacillati</taxon>
        <taxon>Actinomycetota</taxon>
        <taxon>Actinomycetes</taxon>
        <taxon>Kitasatosporales</taxon>
        <taxon>Streptomycetaceae</taxon>
        <taxon>Streptomyces</taxon>
    </lineage>
</organism>
<dbReference type="Pfam" id="PF05048">
    <property type="entry name" value="NosD"/>
    <property type="match status" value="1"/>
</dbReference>
<evidence type="ECO:0000256" key="2">
    <source>
        <dbReference type="SAM" id="SignalP"/>
    </source>
</evidence>
<feature type="chain" id="PRO_5012963583" description="Periplasmic copper-binding protein NosD beta helix domain-containing protein" evidence="2">
    <location>
        <begin position="28"/>
        <end position="363"/>
    </location>
</feature>
<dbReference type="InterPro" id="IPR011050">
    <property type="entry name" value="Pectin_lyase_fold/virulence"/>
</dbReference>
<dbReference type="Proteomes" id="UP000215483">
    <property type="component" value="Unassembled WGS sequence"/>
</dbReference>
<gene>
    <name evidence="4" type="ORF">BEK98_37710</name>
</gene>
<keyword evidence="2" id="KW-0732">Signal</keyword>
<dbReference type="PANTHER" id="PTHR22990">
    <property type="entry name" value="F-BOX ONLY PROTEIN"/>
    <property type="match status" value="1"/>
</dbReference>
<evidence type="ECO:0000259" key="3">
    <source>
        <dbReference type="Pfam" id="PF05048"/>
    </source>
</evidence>
<dbReference type="RefSeq" id="WP_094221438.1">
    <property type="nucleotide sequence ID" value="NZ_MCGQ01000044.1"/>
</dbReference>
<keyword evidence="1" id="KW-0677">Repeat</keyword>
<name>A0A233S1G6_STRDA</name>
<evidence type="ECO:0000313" key="5">
    <source>
        <dbReference type="Proteomes" id="UP000215483"/>
    </source>
</evidence>
<dbReference type="SUPFAM" id="SSF51126">
    <property type="entry name" value="Pectin lyase-like"/>
    <property type="match status" value="1"/>
</dbReference>
<dbReference type="AlphaFoldDB" id="A0A233S1G6"/>
<sequence>MKSNHVRYAAFVAVLLGVGPGAFPVSAVSFPAARTLTVHPGESIQKAVDAARAGDTVLVQAGTYHESVTVKTSGLTLRGVGPRTVIVPPAKKAVPSPKAAVGCVEGGKGICVVGLRNKPVADVTVSDLKVTGFSSVGVWSLATDRLTVQRVRAEKNGKWGISQEHSTRGVFRNNVARDNGDAGLYLANTTMSEKGATDSRGLVVEGNTLEGNRNGLTVLRLRNLTVQRNYLTGNCTGMIVIGDENKPQAGALTVSENHVLRNNKYCAKTARLPFVQGSGIVLSGAESVLLTHNVVEGNSGRSPLSGGVVLFKSMVGAVNAKNRVDENWLSGNAPADLVNQNASKSGNLFRGNFCRVSIPAGLC</sequence>
<dbReference type="InterPro" id="IPR006626">
    <property type="entry name" value="PbH1"/>
</dbReference>
<accession>A0A233S1G6</accession>
<dbReference type="PANTHER" id="PTHR22990:SF15">
    <property type="entry name" value="F-BOX ONLY PROTEIN 10"/>
    <property type="match status" value="1"/>
</dbReference>